<evidence type="ECO:0000313" key="2">
    <source>
        <dbReference type="EMBL" id="MFC6951318.1"/>
    </source>
</evidence>
<dbReference type="RefSeq" id="WP_336348355.1">
    <property type="nucleotide sequence ID" value="NZ_JAZAQL010000001.1"/>
</dbReference>
<feature type="transmembrane region" description="Helical" evidence="1">
    <location>
        <begin position="6"/>
        <end position="28"/>
    </location>
</feature>
<feature type="transmembrane region" description="Helical" evidence="1">
    <location>
        <begin position="90"/>
        <end position="116"/>
    </location>
</feature>
<evidence type="ECO:0000256" key="1">
    <source>
        <dbReference type="SAM" id="Phobius"/>
    </source>
</evidence>
<sequence>MATTVSSVIVFVVSLLVGGVAIHLGATFALKGKDYTYAVVTALLGSLAWTGVEVAFSLADVSLGSLASVLALVVWVGVVKWRYRAGWLRAGLIGVFAWIAALLVLSLLSLLGVTAVDAYGVPGV</sequence>
<keyword evidence="3" id="KW-1185">Reference proteome</keyword>
<protein>
    <submittedName>
        <fullName evidence="2">Uncharacterized protein</fullName>
    </submittedName>
</protein>
<dbReference type="Proteomes" id="UP001596395">
    <property type="component" value="Unassembled WGS sequence"/>
</dbReference>
<proteinExistence type="predicted"/>
<accession>A0ABD5VCD1</accession>
<name>A0ABD5VCD1_9EURY</name>
<dbReference type="EMBL" id="JBHSXN010000001">
    <property type="protein sequence ID" value="MFC6951318.1"/>
    <property type="molecule type" value="Genomic_DNA"/>
</dbReference>
<keyword evidence="1" id="KW-0812">Transmembrane</keyword>
<dbReference type="AlphaFoldDB" id="A0ABD5VCD1"/>
<comment type="caution">
    <text evidence="2">The sequence shown here is derived from an EMBL/GenBank/DDBJ whole genome shotgun (WGS) entry which is preliminary data.</text>
</comment>
<reference evidence="2 3" key="1">
    <citation type="journal article" date="2019" name="Int. J. Syst. Evol. Microbiol.">
        <title>The Global Catalogue of Microorganisms (GCM) 10K type strain sequencing project: providing services to taxonomists for standard genome sequencing and annotation.</title>
        <authorList>
            <consortium name="The Broad Institute Genomics Platform"/>
            <consortium name="The Broad Institute Genome Sequencing Center for Infectious Disease"/>
            <person name="Wu L."/>
            <person name="Ma J."/>
        </authorList>
    </citation>
    <scope>NUCLEOTIDE SEQUENCE [LARGE SCALE GENOMIC DNA]</scope>
    <source>
        <strain evidence="2 3">GX26</strain>
    </source>
</reference>
<keyword evidence="1" id="KW-0472">Membrane</keyword>
<evidence type="ECO:0000313" key="3">
    <source>
        <dbReference type="Proteomes" id="UP001596395"/>
    </source>
</evidence>
<organism evidence="2 3">
    <name type="scientific">Halorubellus litoreus</name>
    <dbReference type="NCBI Taxonomy" id="755308"/>
    <lineage>
        <taxon>Archaea</taxon>
        <taxon>Methanobacteriati</taxon>
        <taxon>Methanobacteriota</taxon>
        <taxon>Stenosarchaea group</taxon>
        <taxon>Halobacteria</taxon>
        <taxon>Halobacteriales</taxon>
        <taxon>Halorubellaceae</taxon>
        <taxon>Halorubellus</taxon>
    </lineage>
</organism>
<keyword evidence="1" id="KW-1133">Transmembrane helix</keyword>
<gene>
    <name evidence="2" type="ORF">ACFQGB_00450</name>
</gene>
<feature type="transmembrane region" description="Helical" evidence="1">
    <location>
        <begin position="58"/>
        <end position="78"/>
    </location>
</feature>